<dbReference type="InterPro" id="IPR011989">
    <property type="entry name" value="ARM-like"/>
</dbReference>
<dbReference type="AlphaFoldDB" id="A2FBB1"/>
<dbReference type="GO" id="GO:0008139">
    <property type="term" value="F:nuclear localization sequence binding"/>
    <property type="evidence" value="ECO:0000318"/>
    <property type="project" value="GO_Central"/>
</dbReference>
<dbReference type="EMBL" id="DS113700">
    <property type="protein sequence ID" value="EAX97791.1"/>
    <property type="molecule type" value="Genomic_DNA"/>
</dbReference>
<dbReference type="SUPFAM" id="SSF48371">
    <property type="entry name" value="ARM repeat"/>
    <property type="match status" value="2"/>
</dbReference>
<dbReference type="RefSeq" id="XP_001310721.1">
    <property type="nucleotide sequence ID" value="XM_001310720.1"/>
</dbReference>
<proteinExistence type="predicted"/>
<dbReference type="InterPro" id="IPR016024">
    <property type="entry name" value="ARM-type_fold"/>
</dbReference>
<dbReference type="InterPro" id="IPR001494">
    <property type="entry name" value="Importin-beta_N"/>
</dbReference>
<name>A2FBB1_TRIV3</name>
<dbReference type="VEuPathDB" id="TrichDB:TVAGG3_0232310"/>
<accession>A2FBB1</accession>
<keyword evidence="3" id="KW-1185">Reference proteome</keyword>
<sequence length="976" mass="110481">MSDIENLQALIQATLNAATVEQSTEQLGPILNDPTSADLFFKLYLLTSDNRIRHGSIVYAYKVVFKFWKAYDEQSKEDIKNYIMQILANEVYPYDVESVAQLVEIVYTQSEGKWPELVSYLLENALSKPLISSACFVKIALSLHSGFFEEAYEHLLNLIMNYLHSDKITIKLGGLALFGFFLAQIDEDEEDAAETTDLITDSQEPYQIINSMEQESLNYQPQDFSQLWSLVGDIAGSQKCKPDYLSTLMQTGFGFASNSDVSAQKRNIILTAISNGLHVLSQEEIGQILTVAIDIAANTIIEEQLLPVDQLSLFETILDSQSHSETYPMLVGQLLNALQSDSIEHQAAAMLVLRAIITTTPEFALKDSQLIVDCLKEALDKNEFPIIQHSALLVLETFDQTFASMNVYIPSLLPKIVPLLISQTNEVKSAAYKAILVLVERIDCKMPELFQMAVELYENVTEDDITNYFTLVAYSIDLSEDFPDEETEKLLNLLKEISQSENVTTISSSTLIMTALIKKDGELIEDIWPIIADNIQPCLEYESPDVISLMIEFLISIVEIFKGEEMNYVVNYLDYIFNLINNNEMDHRVRSTALEFICDVVHYSQSEEITNKFGQQTIEILMNFLKEKNDFQIESVEGFRRLARDLDENTRKEAFDHLLEIVNQDVTTNFVTKSLFCLSKLISKSNGDEHMVNEGMNLLNNIINGNIELLGQIPLIETDTTIGLFPSVCQLIASLVSNRAPISDEITVFLLEWMKRDSEIDKCKAIGALSDIVLNNELNNELKEQIIQNVSNEMEESEDPAMQENIVHIFNVFITQNQEVANLVYQTIEKLKKWWDVALQNKSGYNDLIMNLSGLFLVLGILIPEFPDNVLISVIEQFPHEDEELTAAMCGNIGVLLDYRQNISASLLRALALGFGRLFSYDNKHLQNMGVVGELYDTMIQVFRHILSLDPQAVPIIRQMCSSTKTKLNRINKIMQ</sequence>
<gene>
    <name evidence="2" type="ORF">TVAG_157760</name>
</gene>
<dbReference type="GO" id="GO:0006606">
    <property type="term" value="P:protein import into nucleus"/>
    <property type="evidence" value="ECO:0000318"/>
    <property type="project" value="GO_Central"/>
</dbReference>
<reference evidence="2" key="2">
    <citation type="journal article" date="2007" name="Science">
        <title>Draft genome sequence of the sexually transmitted pathogen Trichomonas vaginalis.</title>
        <authorList>
            <person name="Carlton J.M."/>
            <person name="Hirt R.P."/>
            <person name="Silva J.C."/>
            <person name="Delcher A.L."/>
            <person name="Schatz M."/>
            <person name="Zhao Q."/>
            <person name="Wortman J.R."/>
            <person name="Bidwell S.L."/>
            <person name="Alsmark U.C.M."/>
            <person name="Besteiro S."/>
            <person name="Sicheritz-Ponten T."/>
            <person name="Noel C.J."/>
            <person name="Dacks J.B."/>
            <person name="Foster P.G."/>
            <person name="Simillion C."/>
            <person name="Van de Peer Y."/>
            <person name="Miranda-Saavedra D."/>
            <person name="Barton G.J."/>
            <person name="Westrop G.D."/>
            <person name="Mueller S."/>
            <person name="Dessi D."/>
            <person name="Fiori P.L."/>
            <person name="Ren Q."/>
            <person name="Paulsen I."/>
            <person name="Zhang H."/>
            <person name="Bastida-Corcuera F.D."/>
            <person name="Simoes-Barbosa A."/>
            <person name="Brown M.T."/>
            <person name="Hayes R.D."/>
            <person name="Mukherjee M."/>
            <person name="Okumura C.Y."/>
            <person name="Schneider R."/>
            <person name="Smith A.J."/>
            <person name="Vanacova S."/>
            <person name="Villalvazo M."/>
            <person name="Haas B.J."/>
            <person name="Pertea M."/>
            <person name="Feldblyum T.V."/>
            <person name="Utterback T.R."/>
            <person name="Shu C.L."/>
            <person name="Osoegawa K."/>
            <person name="de Jong P.J."/>
            <person name="Hrdy I."/>
            <person name="Horvathova L."/>
            <person name="Zubacova Z."/>
            <person name="Dolezal P."/>
            <person name="Malik S.B."/>
            <person name="Logsdon J.M. Jr."/>
            <person name="Henze K."/>
            <person name="Gupta A."/>
            <person name="Wang C.C."/>
            <person name="Dunne R.L."/>
            <person name="Upcroft J.A."/>
            <person name="Upcroft P."/>
            <person name="White O."/>
            <person name="Salzberg S.L."/>
            <person name="Tang P."/>
            <person name="Chiu C.-H."/>
            <person name="Lee Y.-S."/>
            <person name="Embley T.M."/>
            <person name="Coombs G.H."/>
            <person name="Mottram J.C."/>
            <person name="Tachezy J."/>
            <person name="Fraser-Liggett C.M."/>
            <person name="Johnson P.J."/>
        </authorList>
    </citation>
    <scope>NUCLEOTIDE SEQUENCE [LARGE SCALE GENOMIC DNA]</scope>
    <source>
        <strain evidence="2">G3</strain>
    </source>
</reference>
<dbReference type="KEGG" id="tva:4755579"/>
<dbReference type="VEuPathDB" id="TrichDB:TVAG_157760"/>
<dbReference type="GO" id="GO:0005634">
    <property type="term" value="C:nucleus"/>
    <property type="evidence" value="ECO:0000318"/>
    <property type="project" value="GO_Central"/>
</dbReference>
<dbReference type="GO" id="GO:0031267">
    <property type="term" value="F:small GTPase binding"/>
    <property type="evidence" value="ECO:0007669"/>
    <property type="project" value="InterPro"/>
</dbReference>
<dbReference type="GO" id="GO:0005737">
    <property type="term" value="C:cytoplasm"/>
    <property type="evidence" value="ECO:0000318"/>
    <property type="project" value="GO_Central"/>
</dbReference>
<evidence type="ECO:0000259" key="1">
    <source>
        <dbReference type="PROSITE" id="PS50166"/>
    </source>
</evidence>
<dbReference type="GO" id="GO:0061608">
    <property type="term" value="F:nuclear import signal receptor activity"/>
    <property type="evidence" value="ECO:0000318"/>
    <property type="project" value="GO_Central"/>
</dbReference>
<evidence type="ECO:0000313" key="3">
    <source>
        <dbReference type="Proteomes" id="UP000001542"/>
    </source>
</evidence>
<feature type="domain" description="Importin N-terminal" evidence="1">
    <location>
        <begin position="20"/>
        <end position="89"/>
    </location>
</feature>
<dbReference type="Gene3D" id="1.25.10.10">
    <property type="entry name" value="Leucine-rich Repeat Variant"/>
    <property type="match status" value="3"/>
</dbReference>
<dbReference type="Proteomes" id="UP000001542">
    <property type="component" value="Unassembled WGS sequence"/>
</dbReference>
<evidence type="ECO:0000313" key="2">
    <source>
        <dbReference type="EMBL" id="EAX97791.1"/>
    </source>
</evidence>
<dbReference type="SMR" id="A2FBB1"/>
<dbReference type="PROSITE" id="PS50166">
    <property type="entry name" value="IMPORTIN_B_NT"/>
    <property type="match status" value="1"/>
</dbReference>
<protein>
    <recommendedName>
        <fullName evidence="1">Importin N-terminal domain-containing protein</fullName>
    </recommendedName>
</protein>
<dbReference type="InParanoid" id="A2FBB1"/>
<reference evidence="2" key="1">
    <citation type="submission" date="2006-10" db="EMBL/GenBank/DDBJ databases">
        <authorList>
            <person name="Amadeo P."/>
            <person name="Zhao Q."/>
            <person name="Wortman J."/>
            <person name="Fraser-Liggett C."/>
            <person name="Carlton J."/>
        </authorList>
    </citation>
    <scope>NUCLEOTIDE SEQUENCE</scope>
    <source>
        <strain evidence="2">G3</strain>
    </source>
</reference>
<organism evidence="2 3">
    <name type="scientific">Trichomonas vaginalis (strain ATCC PRA-98 / G3)</name>
    <dbReference type="NCBI Taxonomy" id="412133"/>
    <lineage>
        <taxon>Eukaryota</taxon>
        <taxon>Metamonada</taxon>
        <taxon>Parabasalia</taxon>
        <taxon>Trichomonadida</taxon>
        <taxon>Trichomonadidae</taxon>
        <taxon>Trichomonas</taxon>
    </lineage>
</organism>
<dbReference type="OrthoDB" id="7862313at2759"/>